<dbReference type="InterPro" id="IPR010402">
    <property type="entry name" value="CCT_domain"/>
</dbReference>
<dbReference type="InterPro" id="IPR000315">
    <property type="entry name" value="Znf_B-box"/>
</dbReference>
<keyword evidence="7" id="KW-1185">Reference proteome</keyword>
<dbReference type="GO" id="GO:0008270">
    <property type="term" value="F:zinc ion binding"/>
    <property type="evidence" value="ECO:0007669"/>
    <property type="project" value="InterPro"/>
</dbReference>
<dbReference type="Proteomes" id="UP001222027">
    <property type="component" value="Unassembled WGS sequence"/>
</dbReference>
<evidence type="ECO:0000313" key="7">
    <source>
        <dbReference type="Proteomes" id="UP001222027"/>
    </source>
</evidence>
<dbReference type="EMBL" id="JAQQAF010000006">
    <property type="protein sequence ID" value="KAJ8476538.1"/>
    <property type="molecule type" value="Genomic_DNA"/>
</dbReference>
<dbReference type="Pfam" id="PF06203">
    <property type="entry name" value="CCT"/>
    <property type="match status" value="1"/>
</dbReference>
<dbReference type="GO" id="GO:0005634">
    <property type="term" value="C:nucleus"/>
    <property type="evidence" value="ECO:0007669"/>
    <property type="project" value="UniProtKB-SubCell"/>
</dbReference>
<evidence type="ECO:0000259" key="5">
    <source>
        <dbReference type="PROSITE" id="PS51017"/>
    </source>
</evidence>
<proteinExistence type="predicted"/>
<dbReference type="PANTHER" id="PTHR31717">
    <property type="entry name" value="ZINC FINGER PROTEIN CONSTANS-LIKE 10"/>
    <property type="match status" value="1"/>
</dbReference>
<comment type="caution">
    <text evidence="6">The sequence shown here is derived from an EMBL/GenBank/DDBJ whole genome shotgun (WGS) entry which is preliminary data.</text>
</comment>
<dbReference type="GO" id="GO:0006355">
    <property type="term" value="P:regulation of DNA-templated transcription"/>
    <property type="evidence" value="ECO:0007669"/>
    <property type="project" value="UniProtKB-ARBA"/>
</dbReference>
<evidence type="ECO:0000256" key="1">
    <source>
        <dbReference type="ARBA" id="ARBA00004123"/>
    </source>
</evidence>
<dbReference type="PROSITE" id="PS51017">
    <property type="entry name" value="CCT"/>
    <property type="match status" value="1"/>
</dbReference>
<gene>
    <name evidence="6" type="ORF">OPV22_020265</name>
</gene>
<keyword evidence="2" id="KW-0677">Repeat</keyword>
<name>A0AAV8QID9_ENSVE</name>
<comment type="subcellular location">
    <subcellularLocation>
        <location evidence="1 4">Nucleus</location>
    </subcellularLocation>
</comment>
<evidence type="ECO:0000256" key="2">
    <source>
        <dbReference type="ARBA" id="ARBA00022737"/>
    </source>
</evidence>
<evidence type="ECO:0000256" key="4">
    <source>
        <dbReference type="PROSITE-ProRule" id="PRU00357"/>
    </source>
</evidence>
<dbReference type="SMART" id="SM00336">
    <property type="entry name" value="BBOX"/>
    <property type="match status" value="1"/>
</dbReference>
<feature type="domain" description="CCT" evidence="5">
    <location>
        <begin position="374"/>
        <end position="416"/>
    </location>
</feature>
<accession>A0AAV8QID9</accession>
<keyword evidence="3 4" id="KW-0539">Nucleus</keyword>
<reference evidence="6 7" key="1">
    <citation type="submission" date="2022-12" db="EMBL/GenBank/DDBJ databases">
        <title>Chromosome-scale assembly of the Ensete ventricosum genome.</title>
        <authorList>
            <person name="Dussert Y."/>
            <person name="Stocks J."/>
            <person name="Wendawek A."/>
            <person name="Woldeyes F."/>
            <person name="Nichols R.A."/>
            <person name="Borrell J.S."/>
        </authorList>
    </citation>
    <scope>NUCLEOTIDE SEQUENCE [LARGE SCALE GENOMIC DNA]</scope>
    <source>
        <strain evidence="7">cv. Maze</strain>
        <tissue evidence="6">Seeds</tissue>
    </source>
</reference>
<organism evidence="6 7">
    <name type="scientific">Ensete ventricosum</name>
    <name type="common">Abyssinian banana</name>
    <name type="synonym">Musa ensete</name>
    <dbReference type="NCBI Taxonomy" id="4639"/>
    <lineage>
        <taxon>Eukaryota</taxon>
        <taxon>Viridiplantae</taxon>
        <taxon>Streptophyta</taxon>
        <taxon>Embryophyta</taxon>
        <taxon>Tracheophyta</taxon>
        <taxon>Spermatophyta</taxon>
        <taxon>Magnoliopsida</taxon>
        <taxon>Liliopsida</taxon>
        <taxon>Zingiberales</taxon>
        <taxon>Musaceae</taxon>
        <taxon>Ensete</taxon>
    </lineage>
</organism>
<evidence type="ECO:0000313" key="6">
    <source>
        <dbReference type="EMBL" id="KAJ8476538.1"/>
    </source>
</evidence>
<evidence type="ECO:0000256" key="3">
    <source>
        <dbReference type="ARBA" id="ARBA00023242"/>
    </source>
</evidence>
<dbReference type="PANTHER" id="PTHR31717:SF46">
    <property type="entry name" value="CCT MOTIF FAMILY PROTEIN-RELATED"/>
    <property type="match status" value="1"/>
</dbReference>
<protein>
    <recommendedName>
        <fullName evidence="5">CCT domain-containing protein</fullName>
    </recommendedName>
</protein>
<dbReference type="AlphaFoldDB" id="A0AAV8QID9"/>
<sequence>MEPLCELCGAQRGLVYCKSDAARLCLPCEAFIHSANVLSRRALICDRCFTQPAAVRCLDDRLSLCQCCYRAGPDAGGCGPGHRHHPLSCYSGCPSPPELPAMWSSLLYLSDNTPPKEGGLGKMAMMTIDQNCASSCWGAGEAVNSDMICGQENSIAKFDPWVAVASSPSMAPPESNAMPPCEPEQQGFLHRECNLPKMGFPALSDLGICHDDELCQGFSTGIAGFNFHDGAELLGGQQNHPKNPFPDTGLDGFVVGKSLSIAESSGHIESTLEASSSVQHDCMALQSSYMFQPNNAGQIGSSNADPSFINVNNNRSGNFIFHTGNVCPTISLSLSNLTGESSAADYQDCGVSPTFLTGESTWDSNLEPGRPQARNEAKMRYNEKKKSRLFGKQIRYASRKARADTRKRVKGRFVKADETYEYDPLLAGNT</sequence>